<gene>
    <name evidence="3" type="ORF">CLV40_106282</name>
</gene>
<reference evidence="3 4" key="1">
    <citation type="submission" date="2018-02" db="EMBL/GenBank/DDBJ databases">
        <title>Genomic Encyclopedia of Archaeal and Bacterial Type Strains, Phase II (KMG-II): from individual species to whole genera.</title>
        <authorList>
            <person name="Goeker M."/>
        </authorList>
    </citation>
    <scope>NUCLEOTIDE SEQUENCE [LARGE SCALE GENOMIC DNA]</scope>
    <source>
        <strain evidence="3 4">YU 961-1</strain>
    </source>
</reference>
<dbReference type="Pfam" id="PF13577">
    <property type="entry name" value="SnoaL_4"/>
    <property type="match status" value="1"/>
</dbReference>
<sequence length="268" mass="29230">MGLGDQDRIDITDLVNRHGHLCDAGELDRLGELFTPDVTYDVTDFGFGTLRGVDAIREAAIALGDGNPVGRHVTNIVITEVDDRTARVRAKGLGVLADGSAGSVVYDDTATRTPDGWRISYRKVTPRRLPLGREDRGAVEVLESWRQAVVGQSVEGLRRVYAVDAVHEFPFVYPGVPSRFEGREEIVGWVEAGWRGDLPRYQGYRTLALHHTSDPATIVVEQEAFGVTPAGEFTLPNIVVLTVRNGQIGHVRDYVDVMAAAAVLGQKG</sequence>
<dbReference type="InterPro" id="IPR032710">
    <property type="entry name" value="NTF2-like_dom_sf"/>
</dbReference>
<feature type="domain" description="SnoaL-like" evidence="2">
    <location>
        <begin position="7"/>
        <end position="123"/>
    </location>
</feature>
<dbReference type="InterPro" id="IPR037401">
    <property type="entry name" value="SnoaL-like"/>
</dbReference>
<feature type="domain" description="SnoaL-like" evidence="1">
    <location>
        <begin position="143"/>
        <end position="248"/>
    </location>
</feature>
<evidence type="ECO:0000259" key="2">
    <source>
        <dbReference type="Pfam" id="PF13577"/>
    </source>
</evidence>
<evidence type="ECO:0000313" key="3">
    <source>
        <dbReference type="EMBL" id="PPK68049.1"/>
    </source>
</evidence>
<keyword evidence="3" id="KW-0413">Isomerase</keyword>
<protein>
    <submittedName>
        <fullName evidence="3">Ketosteroid isomerase-like protein</fullName>
    </submittedName>
</protein>
<evidence type="ECO:0000259" key="1">
    <source>
        <dbReference type="Pfam" id="PF12680"/>
    </source>
</evidence>
<keyword evidence="4" id="KW-1185">Reference proteome</keyword>
<accession>A0A2S6GS74</accession>
<name>A0A2S6GS74_9PSEU</name>
<dbReference type="Gene3D" id="3.10.450.50">
    <property type="match status" value="2"/>
</dbReference>
<dbReference type="Proteomes" id="UP000239203">
    <property type="component" value="Unassembled WGS sequence"/>
</dbReference>
<organism evidence="3 4">
    <name type="scientific">Actinokineospora auranticolor</name>
    <dbReference type="NCBI Taxonomy" id="155976"/>
    <lineage>
        <taxon>Bacteria</taxon>
        <taxon>Bacillati</taxon>
        <taxon>Actinomycetota</taxon>
        <taxon>Actinomycetes</taxon>
        <taxon>Pseudonocardiales</taxon>
        <taxon>Pseudonocardiaceae</taxon>
        <taxon>Actinokineospora</taxon>
    </lineage>
</organism>
<dbReference type="SUPFAM" id="SSF54427">
    <property type="entry name" value="NTF2-like"/>
    <property type="match status" value="2"/>
</dbReference>
<evidence type="ECO:0000313" key="4">
    <source>
        <dbReference type="Proteomes" id="UP000239203"/>
    </source>
</evidence>
<dbReference type="Pfam" id="PF12680">
    <property type="entry name" value="SnoaL_2"/>
    <property type="match status" value="1"/>
</dbReference>
<dbReference type="GO" id="GO:0016853">
    <property type="term" value="F:isomerase activity"/>
    <property type="evidence" value="ECO:0007669"/>
    <property type="project" value="UniProtKB-KW"/>
</dbReference>
<dbReference type="AlphaFoldDB" id="A0A2S6GS74"/>
<dbReference type="EMBL" id="PTIX01000006">
    <property type="protein sequence ID" value="PPK68049.1"/>
    <property type="molecule type" value="Genomic_DNA"/>
</dbReference>
<proteinExistence type="predicted"/>
<comment type="caution">
    <text evidence="3">The sequence shown here is derived from an EMBL/GenBank/DDBJ whole genome shotgun (WGS) entry which is preliminary data.</text>
</comment>
<dbReference type="RefSeq" id="WP_219823977.1">
    <property type="nucleotide sequence ID" value="NZ_CP154825.1"/>
</dbReference>